<protein>
    <submittedName>
        <fullName evidence="1">DUF1499 domain-containing protein</fullName>
    </submittedName>
</protein>
<comment type="caution">
    <text evidence="1">The sequence shown here is derived from an EMBL/GenBank/DDBJ whole genome shotgun (WGS) entry which is preliminary data.</text>
</comment>
<organism evidence="1">
    <name type="scientific">Planktothricoides sp. SpSt-374</name>
    <dbReference type="NCBI Taxonomy" id="2282167"/>
    <lineage>
        <taxon>Bacteria</taxon>
        <taxon>Bacillati</taxon>
        <taxon>Cyanobacteriota</taxon>
        <taxon>Cyanophyceae</taxon>
        <taxon>Oscillatoriophycideae</taxon>
        <taxon>Oscillatoriales</taxon>
        <taxon>Oscillatoriaceae</taxon>
        <taxon>Planktothricoides</taxon>
    </lineage>
</organism>
<dbReference type="AlphaFoldDB" id="A0A7C3VMN2"/>
<name>A0A7C3VMN2_9CYAN</name>
<accession>A0A7C3VMN2</accession>
<dbReference type="PANTHER" id="PTHR34801:SF6">
    <property type="entry name" value="SLL1620 PROTEIN"/>
    <property type="match status" value="1"/>
</dbReference>
<evidence type="ECO:0000313" key="1">
    <source>
        <dbReference type="EMBL" id="HGF99969.1"/>
    </source>
</evidence>
<dbReference type="PROSITE" id="PS51257">
    <property type="entry name" value="PROKAR_LIPOPROTEIN"/>
    <property type="match status" value="1"/>
</dbReference>
<sequence>MKGTGLKLIAICISLLLAAGCYFGFSEPVGAETAPPLVAGMFSLAGKRPTNLGVKDGGLAPCPNSPNCVSSYSTDETHKIEALAYEGTRDEALVKLKAVIENMDNAKIITQNQDYLYAEFTSSLMGFVDDVEFYVNEDKGLIEVRSASRLGESDLGVNRQRIEAIRKKFS</sequence>
<proteinExistence type="predicted"/>
<reference evidence="1" key="1">
    <citation type="journal article" date="2020" name="mSystems">
        <title>Genome- and Community-Level Interaction Insights into Carbon Utilization and Element Cycling Functions of Hydrothermarchaeota in Hydrothermal Sediment.</title>
        <authorList>
            <person name="Zhou Z."/>
            <person name="Liu Y."/>
            <person name="Xu W."/>
            <person name="Pan J."/>
            <person name="Luo Z.H."/>
            <person name="Li M."/>
        </authorList>
    </citation>
    <scope>NUCLEOTIDE SEQUENCE [LARGE SCALE GENOMIC DNA]</scope>
    <source>
        <strain evidence="1">SpSt-374</strain>
    </source>
</reference>
<dbReference type="PANTHER" id="PTHR34801">
    <property type="entry name" value="EXPRESSED PROTEIN"/>
    <property type="match status" value="1"/>
</dbReference>
<dbReference type="Pfam" id="PF07386">
    <property type="entry name" value="DUF1499"/>
    <property type="match status" value="1"/>
</dbReference>
<gene>
    <name evidence="1" type="ORF">ENR15_04725</name>
</gene>
<dbReference type="EMBL" id="DSPX01000043">
    <property type="protein sequence ID" value="HGF99969.1"/>
    <property type="molecule type" value="Genomic_DNA"/>
</dbReference>
<dbReference type="InterPro" id="IPR010865">
    <property type="entry name" value="DUF1499"/>
</dbReference>